<protein>
    <submittedName>
        <fullName evidence="3">Uncharacterized protein</fullName>
    </submittedName>
</protein>
<feature type="non-terminal residue" evidence="3">
    <location>
        <position position="1"/>
    </location>
</feature>
<comment type="caution">
    <text evidence="3">The sequence shown here is derived from an EMBL/GenBank/DDBJ whole genome shotgun (WGS) entry which is preliminary data.</text>
</comment>
<feature type="transmembrane region" description="Helical" evidence="2">
    <location>
        <begin position="6"/>
        <end position="26"/>
    </location>
</feature>
<dbReference type="Proteomes" id="UP000265520">
    <property type="component" value="Unassembled WGS sequence"/>
</dbReference>
<accession>A0A392W668</accession>
<keyword evidence="2" id="KW-0812">Transmembrane</keyword>
<evidence type="ECO:0000313" key="4">
    <source>
        <dbReference type="Proteomes" id="UP000265520"/>
    </source>
</evidence>
<keyword evidence="4" id="KW-1185">Reference proteome</keyword>
<evidence type="ECO:0000256" key="2">
    <source>
        <dbReference type="SAM" id="Phobius"/>
    </source>
</evidence>
<keyword evidence="2" id="KW-1133">Transmembrane helix</keyword>
<evidence type="ECO:0000313" key="3">
    <source>
        <dbReference type="EMBL" id="MCI95876.1"/>
    </source>
</evidence>
<name>A0A392W668_9FABA</name>
<proteinExistence type="predicted"/>
<organism evidence="3 4">
    <name type="scientific">Trifolium medium</name>
    <dbReference type="NCBI Taxonomy" id="97028"/>
    <lineage>
        <taxon>Eukaryota</taxon>
        <taxon>Viridiplantae</taxon>
        <taxon>Streptophyta</taxon>
        <taxon>Embryophyta</taxon>
        <taxon>Tracheophyta</taxon>
        <taxon>Spermatophyta</taxon>
        <taxon>Magnoliopsida</taxon>
        <taxon>eudicotyledons</taxon>
        <taxon>Gunneridae</taxon>
        <taxon>Pentapetalae</taxon>
        <taxon>rosids</taxon>
        <taxon>fabids</taxon>
        <taxon>Fabales</taxon>
        <taxon>Fabaceae</taxon>
        <taxon>Papilionoideae</taxon>
        <taxon>50 kb inversion clade</taxon>
        <taxon>NPAAA clade</taxon>
        <taxon>Hologalegina</taxon>
        <taxon>IRL clade</taxon>
        <taxon>Trifolieae</taxon>
        <taxon>Trifolium</taxon>
    </lineage>
</organism>
<sequence length="64" mass="7019">AVLTLIATVFIISGATMTFITTMFKLSLEKARRRARQALEEAAAARHELEEAAPRVSTTTETII</sequence>
<evidence type="ECO:0000256" key="1">
    <source>
        <dbReference type="SAM" id="Coils"/>
    </source>
</evidence>
<dbReference type="EMBL" id="LXQA011399045">
    <property type="protein sequence ID" value="MCI95876.1"/>
    <property type="molecule type" value="Genomic_DNA"/>
</dbReference>
<keyword evidence="1" id="KW-0175">Coiled coil</keyword>
<keyword evidence="2" id="KW-0472">Membrane</keyword>
<feature type="coiled-coil region" evidence="1">
    <location>
        <begin position="25"/>
        <end position="52"/>
    </location>
</feature>
<dbReference type="AlphaFoldDB" id="A0A392W668"/>
<reference evidence="3 4" key="1">
    <citation type="journal article" date="2018" name="Front. Plant Sci.">
        <title>Red Clover (Trifolium pratense) and Zigzag Clover (T. medium) - A Picture of Genomic Similarities and Differences.</title>
        <authorList>
            <person name="Dluhosova J."/>
            <person name="Istvanek J."/>
            <person name="Nedelnik J."/>
            <person name="Repkova J."/>
        </authorList>
    </citation>
    <scope>NUCLEOTIDE SEQUENCE [LARGE SCALE GENOMIC DNA]</scope>
    <source>
        <strain evidence="4">cv. 10/8</strain>
        <tissue evidence="3">Leaf</tissue>
    </source>
</reference>